<accession>A0A6J5P9N0</accession>
<dbReference type="EMBL" id="LR796784">
    <property type="protein sequence ID" value="CAB4165918.1"/>
    <property type="molecule type" value="Genomic_DNA"/>
</dbReference>
<evidence type="ECO:0000313" key="2">
    <source>
        <dbReference type="EMBL" id="CAB4165918.1"/>
    </source>
</evidence>
<dbReference type="CDD" id="cd00320">
    <property type="entry name" value="cpn10"/>
    <property type="match status" value="1"/>
</dbReference>
<dbReference type="InterPro" id="IPR037124">
    <property type="entry name" value="Chaperonin_GroES_sf"/>
</dbReference>
<dbReference type="InterPro" id="IPR020818">
    <property type="entry name" value="Chaperonin_GroES"/>
</dbReference>
<dbReference type="Gene3D" id="2.30.33.40">
    <property type="entry name" value="GroES chaperonin"/>
    <property type="match status" value="1"/>
</dbReference>
<protein>
    <submittedName>
        <fullName evidence="2">GroS Co-chaperonin GroES (HSP10)</fullName>
    </submittedName>
</protein>
<evidence type="ECO:0000256" key="1">
    <source>
        <dbReference type="ARBA" id="ARBA00023186"/>
    </source>
</evidence>
<sequence>MYVGVFVTKGYEMTKLKAIGTRLTIERIEAERVTASGIVLGSSQEAPRARVLDVGSQVKEDIHVGNIIIVDWSKVGHLNYQNQTHFMVDESTVLAVLED</sequence>
<proteinExistence type="predicted"/>
<keyword evidence="1" id="KW-0143">Chaperone</keyword>
<dbReference type="InterPro" id="IPR011032">
    <property type="entry name" value="GroES-like_sf"/>
</dbReference>
<dbReference type="GO" id="GO:0044183">
    <property type="term" value="F:protein folding chaperone"/>
    <property type="evidence" value="ECO:0007669"/>
    <property type="project" value="InterPro"/>
</dbReference>
<name>A0A6J5P9N0_9CAUD</name>
<reference evidence="2" key="1">
    <citation type="submission" date="2020-04" db="EMBL/GenBank/DDBJ databases">
        <authorList>
            <person name="Chiriac C."/>
            <person name="Salcher M."/>
            <person name="Ghai R."/>
            <person name="Kavagutti S V."/>
        </authorList>
    </citation>
    <scope>NUCLEOTIDE SEQUENCE</scope>
</reference>
<dbReference type="GO" id="GO:0005524">
    <property type="term" value="F:ATP binding"/>
    <property type="evidence" value="ECO:0007669"/>
    <property type="project" value="InterPro"/>
</dbReference>
<organism evidence="2">
    <name type="scientific">uncultured Caudovirales phage</name>
    <dbReference type="NCBI Taxonomy" id="2100421"/>
    <lineage>
        <taxon>Viruses</taxon>
        <taxon>Duplodnaviria</taxon>
        <taxon>Heunggongvirae</taxon>
        <taxon>Uroviricota</taxon>
        <taxon>Caudoviricetes</taxon>
        <taxon>Peduoviridae</taxon>
        <taxon>Maltschvirus</taxon>
        <taxon>Maltschvirus maltsch</taxon>
    </lineage>
</organism>
<dbReference type="Pfam" id="PF00166">
    <property type="entry name" value="Cpn10"/>
    <property type="match status" value="1"/>
</dbReference>
<dbReference type="SMART" id="SM00883">
    <property type="entry name" value="Cpn10"/>
    <property type="match status" value="1"/>
</dbReference>
<dbReference type="SUPFAM" id="SSF50129">
    <property type="entry name" value="GroES-like"/>
    <property type="match status" value="1"/>
</dbReference>
<gene>
    <name evidence="2" type="ORF">UFOVP841_11</name>
</gene>